<comment type="caution">
    <text evidence="1">The sequence shown here is derived from an EMBL/GenBank/DDBJ whole genome shotgun (WGS) entry which is preliminary data.</text>
</comment>
<gene>
    <name evidence="1" type="ORF">CR513_07664</name>
</gene>
<organism evidence="1 2">
    <name type="scientific">Mucuna pruriens</name>
    <name type="common">Velvet bean</name>
    <name type="synonym">Dolichos pruriens</name>
    <dbReference type="NCBI Taxonomy" id="157652"/>
    <lineage>
        <taxon>Eukaryota</taxon>
        <taxon>Viridiplantae</taxon>
        <taxon>Streptophyta</taxon>
        <taxon>Embryophyta</taxon>
        <taxon>Tracheophyta</taxon>
        <taxon>Spermatophyta</taxon>
        <taxon>Magnoliopsida</taxon>
        <taxon>eudicotyledons</taxon>
        <taxon>Gunneridae</taxon>
        <taxon>Pentapetalae</taxon>
        <taxon>rosids</taxon>
        <taxon>fabids</taxon>
        <taxon>Fabales</taxon>
        <taxon>Fabaceae</taxon>
        <taxon>Papilionoideae</taxon>
        <taxon>50 kb inversion clade</taxon>
        <taxon>NPAAA clade</taxon>
        <taxon>indigoferoid/millettioid clade</taxon>
        <taxon>Phaseoleae</taxon>
        <taxon>Mucuna</taxon>
    </lineage>
</organism>
<dbReference type="Gene3D" id="3.30.420.10">
    <property type="entry name" value="Ribonuclease H-like superfamily/Ribonuclease H"/>
    <property type="match status" value="1"/>
</dbReference>
<dbReference type="InterPro" id="IPR039537">
    <property type="entry name" value="Retrotran_Ty1/copia-like"/>
</dbReference>
<dbReference type="GO" id="GO:0003676">
    <property type="term" value="F:nucleic acid binding"/>
    <property type="evidence" value="ECO:0007669"/>
    <property type="project" value="InterPro"/>
</dbReference>
<feature type="non-terminal residue" evidence="1">
    <location>
        <position position="1"/>
    </location>
</feature>
<dbReference type="Proteomes" id="UP000257109">
    <property type="component" value="Unassembled WGS sequence"/>
</dbReference>
<accession>A0A371HZC1</accession>
<dbReference type="SUPFAM" id="SSF53098">
    <property type="entry name" value="Ribonuclease H-like"/>
    <property type="match status" value="1"/>
</dbReference>
<dbReference type="PANTHER" id="PTHR42648">
    <property type="entry name" value="TRANSPOSASE, PUTATIVE-RELATED"/>
    <property type="match status" value="1"/>
</dbReference>
<sequence>MLSLMKKMKYFSCPMLRNLHIMQTQMGAQTACDISKFSEIDETFKHSIKLENNTKINVLGVNPIDHYDFNTMFILSARNQEKKEICFCTTTQDLYHLGLQILQFWKMVRALSLQLYVLVVLKKIMSIFLLEKLEAFHHFRCFKILIEKQSKLPIKYILMDKGGEFNSLEFNEFCKLNKIKKQLTTTYTMQQNR</sequence>
<keyword evidence="2" id="KW-1185">Reference proteome</keyword>
<protein>
    <recommendedName>
        <fullName evidence="3">Integrase catalytic domain-containing protein</fullName>
    </recommendedName>
</protein>
<evidence type="ECO:0008006" key="3">
    <source>
        <dbReference type="Google" id="ProtNLM"/>
    </source>
</evidence>
<dbReference type="PANTHER" id="PTHR42648:SF18">
    <property type="entry name" value="RETROTRANSPOSON, UNCLASSIFIED-LIKE PROTEIN"/>
    <property type="match status" value="1"/>
</dbReference>
<proteinExistence type="predicted"/>
<evidence type="ECO:0000313" key="2">
    <source>
        <dbReference type="Proteomes" id="UP000257109"/>
    </source>
</evidence>
<evidence type="ECO:0000313" key="1">
    <source>
        <dbReference type="EMBL" id="RDY08146.1"/>
    </source>
</evidence>
<dbReference type="InterPro" id="IPR036397">
    <property type="entry name" value="RNaseH_sf"/>
</dbReference>
<dbReference type="AlphaFoldDB" id="A0A371HZC1"/>
<dbReference type="EMBL" id="QJKJ01001335">
    <property type="protein sequence ID" value="RDY08146.1"/>
    <property type="molecule type" value="Genomic_DNA"/>
</dbReference>
<reference evidence="1" key="1">
    <citation type="submission" date="2018-05" db="EMBL/GenBank/DDBJ databases">
        <title>Draft genome of Mucuna pruriens seed.</title>
        <authorList>
            <person name="Nnadi N.E."/>
            <person name="Vos R."/>
            <person name="Hasami M.H."/>
            <person name="Devisetty U.K."/>
            <person name="Aguiy J.C."/>
        </authorList>
    </citation>
    <scope>NUCLEOTIDE SEQUENCE [LARGE SCALE GENOMIC DNA]</scope>
    <source>
        <strain evidence="1">JCA_2017</strain>
    </source>
</reference>
<dbReference type="InterPro" id="IPR012337">
    <property type="entry name" value="RNaseH-like_sf"/>
</dbReference>
<name>A0A371HZC1_MUCPR</name>